<dbReference type="InterPro" id="IPR036457">
    <property type="entry name" value="PPM-type-like_dom_sf"/>
</dbReference>
<dbReference type="EMBL" id="JAXOJX010000001">
    <property type="protein sequence ID" value="MDZ5455260.1"/>
    <property type="molecule type" value="Genomic_DNA"/>
</dbReference>
<dbReference type="Gene3D" id="3.60.40.10">
    <property type="entry name" value="PPM-type phosphatase domain"/>
    <property type="match status" value="1"/>
</dbReference>
<dbReference type="PROSITE" id="PS51746">
    <property type="entry name" value="PPM_2"/>
    <property type="match status" value="1"/>
</dbReference>
<protein>
    <submittedName>
        <fullName evidence="2">PP2C family serine/threonine-protein phosphatase</fullName>
    </submittedName>
</protein>
<accession>A0ABU5I838</accession>
<dbReference type="RefSeq" id="WP_322463955.1">
    <property type="nucleotide sequence ID" value="NZ_JAXOJX010000001.1"/>
</dbReference>
<evidence type="ECO:0000313" key="3">
    <source>
        <dbReference type="Proteomes" id="UP001293718"/>
    </source>
</evidence>
<dbReference type="SUPFAM" id="SSF81606">
    <property type="entry name" value="PP2C-like"/>
    <property type="match status" value="1"/>
</dbReference>
<geneLocation type="plasmid" evidence="2">
    <name>unnamed</name>
</geneLocation>
<evidence type="ECO:0000313" key="2">
    <source>
        <dbReference type="EMBL" id="MDZ5455260.1"/>
    </source>
</evidence>
<reference evidence="2 3" key="1">
    <citation type="submission" date="2023-11" db="EMBL/GenBank/DDBJ databases">
        <title>Draft genome of Azohydromonas lata strain H1 (DSM1123), a polyhydroxyalkanoate producer.</title>
        <authorList>
            <person name="Traversa D."/>
            <person name="D'Addabbo P."/>
            <person name="Pazzani C."/>
            <person name="Manzari C."/>
            <person name="Chiara M."/>
            <person name="Scrascia M."/>
        </authorList>
    </citation>
    <scope>NUCLEOTIDE SEQUENCE [LARGE SCALE GENOMIC DNA]</scope>
    <source>
        <strain evidence="2 3">H1</strain>
        <plasmid evidence="2">unnamed</plasmid>
    </source>
</reference>
<dbReference type="Proteomes" id="UP001293718">
    <property type="component" value="Unassembled WGS sequence"/>
</dbReference>
<dbReference type="InterPro" id="IPR001932">
    <property type="entry name" value="PPM-type_phosphatase-like_dom"/>
</dbReference>
<organism evidence="2 3">
    <name type="scientific">Azohydromonas lata</name>
    <dbReference type="NCBI Taxonomy" id="45677"/>
    <lineage>
        <taxon>Bacteria</taxon>
        <taxon>Pseudomonadati</taxon>
        <taxon>Pseudomonadota</taxon>
        <taxon>Betaproteobacteria</taxon>
        <taxon>Burkholderiales</taxon>
        <taxon>Sphaerotilaceae</taxon>
        <taxon>Azohydromonas</taxon>
    </lineage>
</organism>
<comment type="caution">
    <text evidence="2">The sequence shown here is derived from an EMBL/GenBank/DDBJ whole genome shotgun (WGS) entry which is preliminary data.</text>
</comment>
<keyword evidence="2" id="KW-0614">Plasmid</keyword>
<name>A0ABU5I838_9BURK</name>
<sequence>MSTAAALHAAAVTDAGWRWRVNQDAVLLAGEVWSDPGPRTACCELRAGMLAGVADGAAIAPCASRASRTVLELLRVQVQAAQGLSAATARTIQRLMTDRAAGTRCEGTSSTLATMRFAGGQVQLLCVGDSRVYLWRDGQLRQISEDHTVARRMLIEGEITAEEAAQAASLYGDLDSALTASELEDRFDVFFETHALRPGDAWLCCTDGLTAALTQAQLWQCLATSGTNDVGQTANTLLQAARNQRCSDDNISLVLAAVL</sequence>
<feature type="domain" description="PPM-type phosphatase" evidence="1">
    <location>
        <begin position="29"/>
        <end position="258"/>
    </location>
</feature>
<dbReference type="SMART" id="SM00331">
    <property type="entry name" value="PP2C_SIG"/>
    <property type="match status" value="1"/>
</dbReference>
<gene>
    <name evidence="2" type="ORF">SM757_01610</name>
</gene>
<dbReference type="Pfam" id="PF13672">
    <property type="entry name" value="PP2C_2"/>
    <property type="match status" value="1"/>
</dbReference>
<keyword evidence="3" id="KW-1185">Reference proteome</keyword>
<proteinExistence type="predicted"/>
<dbReference type="SMART" id="SM00332">
    <property type="entry name" value="PP2Cc"/>
    <property type="match status" value="1"/>
</dbReference>
<evidence type="ECO:0000259" key="1">
    <source>
        <dbReference type="PROSITE" id="PS51746"/>
    </source>
</evidence>